<evidence type="ECO:0000256" key="2">
    <source>
        <dbReference type="ARBA" id="ARBA00022692"/>
    </source>
</evidence>
<dbReference type="RefSeq" id="WP_141460964.1">
    <property type="nucleotide sequence ID" value="NZ_CP038141.1"/>
</dbReference>
<evidence type="ECO:0000259" key="5">
    <source>
        <dbReference type="Pfam" id="PF01926"/>
    </source>
</evidence>
<organism evidence="6 7">
    <name type="scientific">Swingsia samuiensis</name>
    <dbReference type="NCBI Taxonomy" id="1293412"/>
    <lineage>
        <taxon>Bacteria</taxon>
        <taxon>Pseudomonadati</taxon>
        <taxon>Pseudomonadota</taxon>
        <taxon>Alphaproteobacteria</taxon>
        <taxon>Acetobacterales</taxon>
        <taxon>Acetobacteraceae</taxon>
        <taxon>Swingsia</taxon>
    </lineage>
</organism>
<accession>A0A4Y6UMH5</accession>
<dbReference type="EMBL" id="CP038141">
    <property type="protein sequence ID" value="QDH17225.1"/>
    <property type="molecule type" value="Genomic_DNA"/>
</dbReference>
<keyword evidence="7" id="KW-1185">Reference proteome</keyword>
<evidence type="ECO:0000256" key="1">
    <source>
        <dbReference type="ARBA" id="ARBA00004141"/>
    </source>
</evidence>
<dbReference type="AlphaFoldDB" id="A0A4Y6UMH5"/>
<dbReference type="GO" id="GO:0005525">
    <property type="term" value="F:GTP binding"/>
    <property type="evidence" value="ECO:0007669"/>
    <property type="project" value="InterPro"/>
</dbReference>
<dbReference type="Gene3D" id="3.40.50.300">
    <property type="entry name" value="P-loop containing nucleotide triphosphate hydrolases"/>
    <property type="match status" value="1"/>
</dbReference>
<name>A0A4Y6UMH5_9PROT</name>
<dbReference type="Pfam" id="PF01926">
    <property type="entry name" value="MMR_HSR1"/>
    <property type="match status" value="1"/>
</dbReference>
<gene>
    <name evidence="6" type="ORF">E3D00_06380</name>
</gene>
<dbReference type="SUPFAM" id="SSF52540">
    <property type="entry name" value="P-loop containing nucleoside triphosphate hydrolases"/>
    <property type="match status" value="1"/>
</dbReference>
<evidence type="ECO:0000313" key="7">
    <source>
        <dbReference type="Proteomes" id="UP000316313"/>
    </source>
</evidence>
<dbReference type="Pfam" id="PF05128">
    <property type="entry name" value="DUF697"/>
    <property type="match status" value="1"/>
</dbReference>
<protein>
    <submittedName>
        <fullName evidence="6">DUF697 domain-containing protein</fullName>
    </submittedName>
</protein>
<sequence length="394" mass="42507">MTSHNAETVLNMAKDILGKQQEQLKKIGKSRIVITGKSGVGKTTLLNQLLLKSQNEFGDGRAITSDITEYQIEGFPLIIAETKNISTHNYQEIQTDLEKYIKGHNSTGEEKDAVNLAWFCIDASSEHIDESEINLIQTIHNSGIPVIIVLTRGSHFHENDFQNDTPEATLRNHLRETLGKAAENIILVCALDKENTQNISGQNSKGLGKLMQETSRLLPKTKRSGFAQALAIHNPEALVLKQNTAHEIVKWSAGAATAAASVPIPGSDFLSLAPIQGTMLYKIGNLYGVNTEGTNWKSVITSVATPILAGMAAKAVVGSFLKCIPVAGSALGGAISGTSAATVTSLIGESYIEVLQNLTEQNLREGINEPISANKAFEQLSTTIKRNKKNTPKK</sequence>
<dbReference type="Proteomes" id="UP000316313">
    <property type="component" value="Chromosome"/>
</dbReference>
<proteinExistence type="predicted"/>
<evidence type="ECO:0000313" key="6">
    <source>
        <dbReference type="EMBL" id="QDH17225.1"/>
    </source>
</evidence>
<keyword evidence="3" id="KW-1133">Transmembrane helix</keyword>
<dbReference type="InterPro" id="IPR006073">
    <property type="entry name" value="GTP-bd"/>
</dbReference>
<comment type="subcellular location">
    <subcellularLocation>
        <location evidence="1">Membrane</location>
        <topology evidence="1">Multi-pass membrane protein</topology>
    </subcellularLocation>
</comment>
<feature type="domain" description="G" evidence="5">
    <location>
        <begin position="31"/>
        <end position="151"/>
    </location>
</feature>
<dbReference type="KEGG" id="ssam:E3D00_06380"/>
<reference evidence="6 7" key="1">
    <citation type="submission" date="2019-03" db="EMBL/GenBank/DDBJ databases">
        <title>The complete genome sequence of Swingsia samuiensis NBRC107927(T).</title>
        <authorList>
            <person name="Chua K.-O."/>
            <person name="Chan K.-G."/>
            <person name="See-Too W.-S."/>
        </authorList>
    </citation>
    <scope>NUCLEOTIDE SEQUENCE [LARGE SCALE GENOMIC DNA]</scope>
    <source>
        <strain evidence="6 7">AH83</strain>
    </source>
</reference>
<dbReference type="OrthoDB" id="9255830at2"/>
<evidence type="ECO:0000256" key="3">
    <source>
        <dbReference type="ARBA" id="ARBA00022989"/>
    </source>
</evidence>
<keyword evidence="4" id="KW-0472">Membrane</keyword>
<keyword evidence="2" id="KW-0812">Transmembrane</keyword>
<evidence type="ECO:0000256" key="4">
    <source>
        <dbReference type="ARBA" id="ARBA00023136"/>
    </source>
</evidence>
<dbReference type="GO" id="GO:0016020">
    <property type="term" value="C:membrane"/>
    <property type="evidence" value="ECO:0007669"/>
    <property type="project" value="UniProtKB-SubCell"/>
</dbReference>
<dbReference type="InterPro" id="IPR021147">
    <property type="entry name" value="DUF697"/>
</dbReference>
<dbReference type="InterPro" id="IPR027417">
    <property type="entry name" value="P-loop_NTPase"/>
</dbReference>